<sequence length="89" mass="10076">MLRHRCQISIEDRPSDLSKKDTLLRCSPKKSSITVQTIRTVAGDYSFELILNSKQDKPDEIALCAEGSPSINTRKEARKCYYCGKLGHM</sequence>
<evidence type="ECO:0008006" key="3">
    <source>
        <dbReference type="Google" id="ProtNLM"/>
    </source>
</evidence>
<protein>
    <recommendedName>
        <fullName evidence="3">CCHC-type domain-containing protein</fullName>
    </recommendedName>
</protein>
<reference evidence="1 2" key="1">
    <citation type="submission" date="2017-11" db="EMBL/GenBank/DDBJ databases">
        <authorList>
            <person name="Kracher B."/>
        </authorList>
    </citation>
    <scope>NUCLEOTIDE SEQUENCE [LARGE SCALE GENOMIC DNA]</scope>
    <source>
        <strain evidence="1 2">RACE1</strain>
    </source>
</reference>
<proteinExistence type="predicted"/>
<dbReference type="Proteomes" id="UP000275772">
    <property type="component" value="Unassembled WGS sequence"/>
</dbReference>
<gene>
    <name evidence="1" type="ORF">BLGHR1_16478</name>
</gene>
<organism evidence="1 2">
    <name type="scientific">Blumeria hordei</name>
    <name type="common">Barley powdery mildew</name>
    <name type="synonym">Blumeria graminis f. sp. hordei</name>
    <dbReference type="NCBI Taxonomy" id="2867405"/>
    <lineage>
        <taxon>Eukaryota</taxon>
        <taxon>Fungi</taxon>
        <taxon>Dikarya</taxon>
        <taxon>Ascomycota</taxon>
        <taxon>Pezizomycotina</taxon>
        <taxon>Leotiomycetes</taxon>
        <taxon>Erysiphales</taxon>
        <taxon>Erysiphaceae</taxon>
        <taxon>Blumeria</taxon>
    </lineage>
</organism>
<accession>A0A383V1G8</accession>
<evidence type="ECO:0000313" key="1">
    <source>
        <dbReference type="EMBL" id="SZF05675.1"/>
    </source>
</evidence>
<dbReference type="VEuPathDB" id="FungiDB:BLGHR1_16478"/>
<evidence type="ECO:0000313" key="2">
    <source>
        <dbReference type="Proteomes" id="UP000275772"/>
    </source>
</evidence>
<name>A0A383V1G8_BLUHO</name>
<dbReference type="EMBL" id="UNSH01000081">
    <property type="protein sequence ID" value="SZF05675.1"/>
    <property type="molecule type" value="Genomic_DNA"/>
</dbReference>
<dbReference type="AlphaFoldDB" id="A0A383V1G8"/>